<evidence type="ECO:0000256" key="1">
    <source>
        <dbReference type="ARBA" id="ARBA00004474"/>
    </source>
</evidence>
<dbReference type="Proteomes" id="UP001165085">
    <property type="component" value="Unassembled WGS sequence"/>
</dbReference>
<keyword evidence="6" id="KW-0413">Isomerase</keyword>
<keyword evidence="5" id="KW-0238">DNA-binding</keyword>
<dbReference type="GO" id="GO:0003918">
    <property type="term" value="F:DNA topoisomerase type II (double strand cut, ATP-hydrolyzing) activity"/>
    <property type="evidence" value="ECO:0007669"/>
    <property type="project" value="InterPro"/>
</dbReference>
<protein>
    <recommendedName>
        <fullName evidence="8">DNA topoisomerase VI subunit B transducer domain-containing protein</fullName>
    </recommendedName>
</protein>
<gene>
    <name evidence="9" type="ORF">TrST_g800</name>
</gene>
<dbReference type="OrthoDB" id="1562195at2759"/>
<proteinExistence type="inferred from homology"/>
<dbReference type="InterPro" id="IPR015320">
    <property type="entry name" value="TopoVI_B_transducer"/>
</dbReference>
<evidence type="ECO:0000256" key="7">
    <source>
        <dbReference type="SAM" id="MobiDB-lite"/>
    </source>
</evidence>
<dbReference type="Gene3D" id="3.30.565.10">
    <property type="entry name" value="Histidine kinase-like ATPase, C-terminal domain"/>
    <property type="match status" value="1"/>
</dbReference>
<evidence type="ECO:0000313" key="9">
    <source>
        <dbReference type="EMBL" id="GMH84596.1"/>
    </source>
</evidence>
<keyword evidence="4" id="KW-0799">Topoisomerase</keyword>
<evidence type="ECO:0000259" key="8">
    <source>
        <dbReference type="Pfam" id="PF09239"/>
    </source>
</evidence>
<dbReference type="NCBIfam" id="NF003218">
    <property type="entry name" value="PRK04184.1"/>
    <property type="match status" value="1"/>
</dbReference>
<name>A0A9W7B5P9_9STRA</name>
<dbReference type="HAMAP" id="MF_00322">
    <property type="entry name" value="Top6B"/>
    <property type="match status" value="1"/>
</dbReference>
<accession>A0A9W7B5P9</accession>
<keyword evidence="10" id="KW-1185">Reference proteome</keyword>
<dbReference type="Gene3D" id="1.10.8.50">
    <property type="match status" value="1"/>
</dbReference>
<reference evidence="10" key="1">
    <citation type="journal article" date="2023" name="Commun. Biol.">
        <title>Genome analysis of Parmales, the sister group of diatoms, reveals the evolutionary specialization of diatoms from phago-mixotrophs to photoautotrophs.</title>
        <authorList>
            <person name="Ban H."/>
            <person name="Sato S."/>
            <person name="Yoshikawa S."/>
            <person name="Yamada K."/>
            <person name="Nakamura Y."/>
            <person name="Ichinomiya M."/>
            <person name="Sato N."/>
            <person name="Blanc-Mathieu R."/>
            <person name="Endo H."/>
            <person name="Kuwata A."/>
            <person name="Ogata H."/>
        </authorList>
    </citation>
    <scope>NUCLEOTIDE SEQUENCE [LARGE SCALE GENOMIC DNA]</scope>
    <source>
        <strain evidence="10">NIES 3701</strain>
    </source>
</reference>
<feature type="domain" description="DNA topoisomerase VI subunit B transducer" evidence="8">
    <location>
        <begin position="363"/>
        <end position="519"/>
    </location>
</feature>
<dbReference type="AlphaFoldDB" id="A0A9W7B5P9"/>
<evidence type="ECO:0000256" key="3">
    <source>
        <dbReference type="ARBA" id="ARBA00022840"/>
    </source>
</evidence>
<dbReference type="PANTHER" id="PTHR48444:SF1">
    <property type="entry name" value="DNA TOPOISOMERASE 6 SUBUNIT B"/>
    <property type="match status" value="1"/>
</dbReference>
<feature type="region of interest" description="Disordered" evidence="7">
    <location>
        <begin position="84"/>
        <end position="103"/>
    </location>
</feature>
<dbReference type="InterPro" id="IPR036890">
    <property type="entry name" value="HATPase_C_sf"/>
</dbReference>
<dbReference type="GO" id="GO:0005524">
    <property type="term" value="F:ATP binding"/>
    <property type="evidence" value="ECO:0007669"/>
    <property type="project" value="UniProtKB-KW"/>
</dbReference>
<dbReference type="Gene3D" id="3.30.230.10">
    <property type="match status" value="1"/>
</dbReference>
<keyword evidence="2" id="KW-0547">Nucleotide-binding</keyword>
<dbReference type="InterPro" id="IPR020568">
    <property type="entry name" value="Ribosomal_Su5_D2-typ_SF"/>
</dbReference>
<evidence type="ECO:0000256" key="6">
    <source>
        <dbReference type="ARBA" id="ARBA00023235"/>
    </source>
</evidence>
<dbReference type="PANTHER" id="PTHR48444">
    <property type="entry name" value="DNA TOPOISOMERASE 6 SUBUNIT B"/>
    <property type="match status" value="1"/>
</dbReference>
<evidence type="ECO:0000313" key="10">
    <source>
        <dbReference type="Proteomes" id="UP001165085"/>
    </source>
</evidence>
<dbReference type="Pfam" id="PF09239">
    <property type="entry name" value="Topo-VIb_trans"/>
    <property type="match status" value="1"/>
</dbReference>
<evidence type="ECO:0000256" key="2">
    <source>
        <dbReference type="ARBA" id="ARBA00022741"/>
    </source>
</evidence>
<comment type="subcellular location">
    <subcellularLocation>
        <location evidence="1">Plastid</location>
    </subcellularLocation>
</comment>
<dbReference type="SUPFAM" id="SSF55874">
    <property type="entry name" value="ATPase domain of HSP90 chaperone/DNA topoisomerase II/histidine kinase"/>
    <property type="match status" value="1"/>
</dbReference>
<dbReference type="InterPro" id="IPR005734">
    <property type="entry name" value="TopoVI_B"/>
</dbReference>
<dbReference type="GO" id="GO:0009536">
    <property type="term" value="C:plastid"/>
    <property type="evidence" value="ECO:0007669"/>
    <property type="project" value="UniProtKB-SubCell"/>
</dbReference>
<comment type="caution">
    <text evidence="9">The sequence shown here is derived from an EMBL/GenBank/DDBJ whole genome shotgun (WGS) entry which is preliminary data.</text>
</comment>
<dbReference type="GO" id="GO:0006265">
    <property type="term" value="P:DNA topological change"/>
    <property type="evidence" value="ECO:0007669"/>
    <property type="project" value="InterPro"/>
</dbReference>
<sequence>MGKHKSETAQQKSPAEFFASNQAIAGFDNPGKSLYTTIRELVENGLDAAESIGSLPEINVTVEELSREEFNKYRGVKGAEGRKDENLFKDRGGSKRDSTGSEKEDTYYIVTVKDNGCGMSHSSIPNMLGIVLSGSKYGVRQTRGKFGLGAKMALIWGKKSTGIPVTVVTSHTKNPGEVPAKVSKCILDIDIYKNLPRVEEHTERTNHSSFVGTEFKLCIGGSWKSHGKFIKSYLQKLAVITPYASFSFDFVPGTGSKTTKVSLSYPRTSDNMPPLSKHVKHHPSSVNNLLIQQLLDISPKKTLLSFLTGELSGITKPVALRIISELSCGDSSFSPSMPPSSVTQTQINRICQILKTVTEFRAPDATCLSPAGEYNLRLGIQQHYNPDHLFTHTLKPGAVDGHPFLVEVGVAFGGSCREKINVTRFANRIPLLFESGSDVCTKVCAKGIDWKAYYIDPVGSRVEVFVSIVSTKVPFKGTGKEYIADNVREIKDKVTRGIQACARQIKEILGVRKKLGDAKARRSKLTRYIPDASKALFGILQEVVKRNAEKPQEYAALISSVKSKKVTVDSFSDKLKLMVNEEVTKAEESDLIKSKGQGNHPDEQNFYIGPVKEEEFEWGKTVDTGKVFFVPRGKRHKFEGWGDA</sequence>
<evidence type="ECO:0000256" key="5">
    <source>
        <dbReference type="ARBA" id="ARBA00023125"/>
    </source>
</evidence>
<evidence type="ECO:0000256" key="4">
    <source>
        <dbReference type="ARBA" id="ARBA00023029"/>
    </source>
</evidence>
<dbReference type="EMBL" id="BRXY01000295">
    <property type="protein sequence ID" value="GMH84596.1"/>
    <property type="molecule type" value="Genomic_DNA"/>
</dbReference>
<keyword evidence="3" id="KW-0067">ATP-binding</keyword>
<dbReference type="SUPFAM" id="SSF54211">
    <property type="entry name" value="Ribosomal protein S5 domain 2-like"/>
    <property type="match status" value="1"/>
</dbReference>
<dbReference type="InterPro" id="IPR014721">
    <property type="entry name" value="Ribsml_uS5_D2-typ_fold_subgr"/>
</dbReference>
<dbReference type="GO" id="GO:0003677">
    <property type="term" value="F:DNA binding"/>
    <property type="evidence" value="ECO:0007669"/>
    <property type="project" value="UniProtKB-KW"/>
</dbReference>
<organism evidence="9 10">
    <name type="scientific">Triparma strigata</name>
    <dbReference type="NCBI Taxonomy" id="1606541"/>
    <lineage>
        <taxon>Eukaryota</taxon>
        <taxon>Sar</taxon>
        <taxon>Stramenopiles</taxon>
        <taxon>Ochrophyta</taxon>
        <taxon>Bolidophyceae</taxon>
        <taxon>Parmales</taxon>
        <taxon>Triparmaceae</taxon>
        <taxon>Triparma</taxon>
    </lineage>
</organism>
<dbReference type="CDD" id="cd00823">
    <property type="entry name" value="TopoIIB_Trans"/>
    <property type="match status" value="1"/>
</dbReference>